<keyword evidence="2" id="KW-0479">Metal-binding</keyword>
<evidence type="ECO:0000313" key="5">
    <source>
        <dbReference type="Proteomes" id="UP000242662"/>
    </source>
</evidence>
<feature type="domain" description="Calcineurin-like phosphoesterase" evidence="3">
    <location>
        <begin position="1"/>
        <end position="145"/>
    </location>
</feature>
<gene>
    <name evidence="4" type="ORF">SAMN05421737_106159</name>
</gene>
<dbReference type="RefSeq" id="WP_090775770.1">
    <property type="nucleotide sequence ID" value="NZ_FMYM01000006.1"/>
</dbReference>
<comment type="similarity">
    <text evidence="1 2">Belongs to the metallophosphoesterase superfamily. YfcE family.</text>
</comment>
<organism evidence="4 5">
    <name type="scientific">Shouchella lonarensis</name>
    <dbReference type="NCBI Taxonomy" id="1464122"/>
    <lineage>
        <taxon>Bacteria</taxon>
        <taxon>Bacillati</taxon>
        <taxon>Bacillota</taxon>
        <taxon>Bacilli</taxon>
        <taxon>Bacillales</taxon>
        <taxon>Bacillaceae</taxon>
        <taxon>Shouchella</taxon>
    </lineage>
</organism>
<dbReference type="InterPro" id="IPR000979">
    <property type="entry name" value="Phosphodiesterase_MJ0936/Vps29"/>
</dbReference>
<sequence length="169" mass="18520">MKVLIVSDSHGWQAPLQQVIERHAEEVEQMIHVGDSQLPADAEALLGVHTVAGNCDMPAEFVQERLLTWENVQVWVTHGHLYGVKKSCQTLVAAAKGKGVPVVVYGHTHVAISEMVDGVLCINPGSIRLPRGYEHGTYCIVDVNEGAIAVCYFTIEGRVVEEMSRTFSL</sequence>
<reference evidence="5" key="1">
    <citation type="submission" date="2016-09" db="EMBL/GenBank/DDBJ databases">
        <authorList>
            <person name="Varghese N."/>
            <person name="Submissions S."/>
        </authorList>
    </citation>
    <scope>NUCLEOTIDE SEQUENCE [LARGE SCALE GENOMIC DNA]</scope>
    <source>
        <strain evidence="5">25nlg</strain>
    </source>
</reference>
<dbReference type="PANTHER" id="PTHR11124">
    <property type="entry name" value="VACUOLAR SORTING PROTEIN VPS29"/>
    <property type="match status" value="1"/>
</dbReference>
<name>A0A1G6K0Z7_9BACI</name>
<comment type="cofactor">
    <cofactor evidence="2">
        <name>a divalent metal cation</name>
        <dbReference type="ChEBI" id="CHEBI:60240"/>
    </cofactor>
</comment>
<dbReference type="Proteomes" id="UP000242662">
    <property type="component" value="Unassembled WGS sequence"/>
</dbReference>
<evidence type="ECO:0000256" key="2">
    <source>
        <dbReference type="RuleBase" id="RU362039"/>
    </source>
</evidence>
<dbReference type="EC" id="3.1.4.-" evidence="2"/>
<dbReference type="Pfam" id="PF12850">
    <property type="entry name" value="Metallophos_2"/>
    <property type="match status" value="1"/>
</dbReference>
<evidence type="ECO:0000256" key="1">
    <source>
        <dbReference type="ARBA" id="ARBA00008950"/>
    </source>
</evidence>
<dbReference type="STRING" id="1464122.SAMN05421737_106159"/>
<dbReference type="InterPro" id="IPR029052">
    <property type="entry name" value="Metallo-depent_PP-like"/>
</dbReference>
<keyword evidence="5" id="KW-1185">Reference proteome</keyword>
<accession>A0A1G6K0Z7</accession>
<dbReference type="EMBL" id="FMYM01000006">
    <property type="protein sequence ID" value="SDC24702.1"/>
    <property type="molecule type" value="Genomic_DNA"/>
</dbReference>
<dbReference type="GO" id="GO:0016787">
    <property type="term" value="F:hydrolase activity"/>
    <property type="evidence" value="ECO:0007669"/>
    <property type="project" value="UniProtKB-UniRule"/>
</dbReference>
<protein>
    <recommendedName>
        <fullName evidence="2">Phosphoesterase</fullName>
        <ecNumber evidence="2">3.1.4.-</ecNumber>
    </recommendedName>
</protein>
<dbReference type="Gene3D" id="3.60.21.10">
    <property type="match status" value="1"/>
</dbReference>
<dbReference type="AlphaFoldDB" id="A0A1G6K0Z7"/>
<evidence type="ECO:0000313" key="4">
    <source>
        <dbReference type="EMBL" id="SDC24702.1"/>
    </source>
</evidence>
<proteinExistence type="inferred from homology"/>
<dbReference type="GO" id="GO:0046872">
    <property type="term" value="F:metal ion binding"/>
    <property type="evidence" value="ECO:0007669"/>
    <property type="project" value="UniProtKB-KW"/>
</dbReference>
<dbReference type="OrthoDB" id="9800565at2"/>
<dbReference type="InterPro" id="IPR024654">
    <property type="entry name" value="Calcineurin-like_PHP_lpxH"/>
</dbReference>
<dbReference type="SUPFAM" id="SSF56300">
    <property type="entry name" value="Metallo-dependent phosphatases"/>
    <property type="match status" value="1"/>
</dbReference>
<dbReference type="NCBIfam" id="TIGR00040">
    <property type="entry name" value="yfcE"/>
    <property type="match status" value="1"/>
</dbReference>
<evidence type="ECO:0000259" key="3">
    <source>
        <dbReference type="Pfam" id="PF12850"/>
    </source>
</evidence>